<dbReference type="SUPFAM" id="SSF53067">
    <property type="entry name" value="Actin-like ATPase domain"/>
    <property type="match status" value="1"/>
</dbReference>
<evidence type="ECO:0000313" key="1">
    <source>
        <dbReference type="EMBL" id="GLR91695.1"/>
    </source>
</evidence>
<dbReference type="PANTHER" id="PTHR32432:SF3">
    <property type="entry name" value="ETHANOLAMINE UTILIZATION PROTEIN EUTJ"/>
    <property type="match status" value="1"/>
</dbReference>
<accession>A0ABQ6BDB0</accession>
<keyword evidence="2" id="KW-1185">Reference proteome</keyword>
<protein>
    <submittedName>
        <fullName evidence="1">Ethanolamine utilization protein EutJ</fullName>
    </submittedName>
</protein>
<organism evidence="1 2">
    <name type="scientific">Bradyrhizobium iriomotense</name>
    <dbReference type="NCBI Taxonomy" id="441950"/>
    <lineage>
        <taxon>Bacteria</taxon>
        <taxon>Pseudomonadati</taxon>
        <taxon>Pseudomonadota</taxon>
        <taxon>Alphaproteobacteria</taxon>
        <taxon>Hyphomicrobiales</taxon>
        <taxon>Nitrobacteraceae</taxon>
        <taxon>Bradyrhizobium</taxon>
    </lineage>
</organism>
<dbReference type="InterPro" id="IPR043129">
    <property type="entry name" value="ATPase_NBD"/>
</dbReference>
<dbReference type="InterPro" id="IPR013366">
    <property type="entry name" value="EutJ"/>
</dbReference>
<sequence length="277" mass="28609">MLARTKLPQPAVSPKATEFLEVAAATFRNPACSSDSSISFGVDLGTATIVLTAVDGQGHPVYWDSLPCQAVRDGVVVNFGDAVAAVERLKNTATSALGSEISSAATAFPPGVPEAEARACRYVLENAGITCRHLGDEVSAAQALLRLKDGAIVDVGGGSTGVGIVVNGIIVAIDDQPGGGHHLDLILAGALGISVEEAEERKRRGDQDYSHILRPGIERIASSILRQIGDYAVQSIHLVGGAVRVPHAALIVAGFGGIRTCAYPHSELVTPFGIAMS</sequence>
<dbReference type="NCBIfam" id="NF011660">
    <property type="entry name" value="PRK15080.1"/>
    <property type="match status" value="1"/>
</dbReference>
<evidence type="ECO:0000313" key="2">
    <source>
        <dbReference type="Proteomes" id="UP001156905"/>
    </source>
</evidence>
<dbReference type="NCBIfam" id="TIGR02529">
    <property type="entry name" value="EutJ"/>
    <property type="match status" value="1"/>
</dbReference>
<gene>
    <name evidence="1" type="ORF">GCM10007857_84130</name>
</gene>
<reference evidence="2" key="1">
    <citation type="journal article" date="2019" name="Int. J. Syst. Evol. Microbiol.">
        <title>The Global Catalogue of Microorganisms (GCM) 10K type strain sequencing project: providing services to taxonomists for standard genome sequencing and annotation.</title>
        <authorList>
            <consortium name="The Broad Institute Genomics Platform"/>
            <consortium name="The Broad Institute Genome Sequencing Center for Infectious Disease"/>
            <person name="Wu L."/>
            <person name="Ma J."/>
        </authorList>
    </citation>
    <scope>NUCLEOTIDE SEQUENCE [LARGE SCALE GENOMIC DNA]</scope>
    <source>
        <strain evidence="2">NBRC 102520</strain>
    </source>
</reference>
<dbReference type="PANTHER" id="PTHR32432">
    <property type="entry name" value="CELL DIVISION PROTEIN FTSA-RELATED"/>
    <property type="match status" value="1"/>
</dbReference>
<proteinExistence type="predicted"/>
<dbReference type="InterPro" id="IPR050696">
    <property type="entry name" value="FtsA/MreB"/>
</dbReference>
<dbReference type="Gene3D" id="3.30.420.40">
    <property type="match status" value="2"/>
</dbReference>
<dbReference type="EMBL" id="BSOW01000053">
    <property type="protein sequence ID" value="GLR91695.1"/>
    <property type="molecule type" value="Genomic_DNA"/>
</dbReference>
<dbReference type="RefSeq" id="WP_284275261.1">
    <property type="nucleotide sequence ID" value="NZ_BSOW01000053.1"/>
</dbReference>
<dbReference type="Proteomes" id="UP001156905">
    <property type="component" value="Unassembled WGS sequence"/>
</dbReference>
<name>A0ABQ6BDB0_9BRAD</name>
<comment type="caution">
    <text evidence="1">The sequence shown here is derived from an EMBL/GenBank/DDBJ whole genome shotgun (WGS) entry which is preliminary data.</text>
</comment>